<evidence type="ECO:0000313" key="2">
    <source>
        <dbReference type="Proteomes" id="UP000198534"/>
    </source>
</evidence>
<evidence type="ECO:0000313" key="1">
    <source>
        <dbReference type="EMBL" id="SDX32688.1"/>
    </source>
</evidence>
<reference evidence="1 2" key="1">
    <citation type="submission" date="2016-10" db="EMBL/GenBank/DDBJ databases">
        <authorList>
            <person name="de Groot N.N."/>
        </authorList>
    </citation>
    <scope>NUCLEOTIDE SEQUENCE [LARGE SCALE GENOMIC DNA]</scope>
    <source>
        <strain evidence="1 2">DSM 45610</strain>
    </source>
</reference>
<name>A0A1H3ATG0_9BACL</name>
<dbReference type="AlphaFoldDB" id="A0A1H3ATG0"/>
<organism evidence="1 2">
    <name type="scientific">Marininema mesophilum</name>
    <dbReference type="NCBI Taxonomy" id="1048340"/>
    <lineage>
        <taxon>Bacteria</taxon>
        <taxon>Bacillati</taxon>
        <taxon>Bacillota</taxon>
        <taxon>Bacilli</taxon>
        <taxon>Bacillales</taxon>
        <taxon>Thermoactinomycetaceae</taxon>
        <taxon>Marininema</taxon>
    </lineage>
</organism>
<gene>
    <name evidence="1" type="ORF">SAMN05444487_11443</name>
</gene>
<dbReference type="EMBL" id="FNNQ01000014">
    <property type="protein sequence ID" value="SDX32688.1"/>
    <property type="molecule type" value="Genomic_DNA"/>
</dbReference>
<keyword evidence="2" id="KW-1185">Reference proteome</keyword>
<dbReference type="Proteomes" id="UP000198534">
    <property type="component" value="Unassembled WGS sequence"/>
</dbReference>
<dbReference type="RefSeq" id="WP_281242034.1">
    <property type="nucleotide sequence ID" value="NZ_FNNQ01000014.1"/>
</dbReference>
<proteinExistence type="predicted"/>
<protein>
    <submittedName>
        <fullName evidence="1">Uncharacterized protein</fullName>
    </submittedName>
</protein>
<accession>A0A1H3ATG0</accession>
<sequence>MAKLCIECEEHLPEKLDVCPYCGEFLDFHTDGEELEYEMGDE</sequence>